<name>A0AAJ5X7F4_9SPHN</name>
<dbReference type="AlphaFoldDB" id="A0AAJ5X7F4"/>
<dbReference type="GO" id="GO:0008237">
    <property type="term" value="F:metallopeptidase activity"/>
    <property type="evidence" value="ECO:0007669"/>
    <property type="project" value="UniProtKB-KW"/>
</dbReference>
<keyword evidence="2" id="KW-0378">Hydrolase</keyword>
<dbReference type="InterPro" id="IPR002725">
    <property type="entry name" value="YgjP-like_metallopeptidase"/>
</dbReference>
<dbReference type="PANTHER" id="PTHR30399:SF1">
    <property type="entry name" value="UTP PYROPHOSPHATASE"/>
    <property type="match status" value="1"/>
</dbReference>
<keyword evidence="2" id="KW-0645">Protease</keyword>
<dbReference type="EMBL" id="CP119316">
    <property type="protein sequence ID" value="WEK45992.1"/>
    <property type="molecule type" value="Genomic_DNA"/>
</dbReference>
<protein>
    <submittedName>
        <fullName evidence="2">SprT family zinc-dependent metalloprotease</fullName>
    </submittedName>
</protein>
<feature type="domain" description="YgjP-like metallopeptidase" evidence="1">
    <location>
        <begin position="33"/>
        <end position="231"/>
    </location>
</feature>
<dbReference type="Gene3D" id="3.30.2010.10">
    <property type="entry name" value="Metalloproteases ('zincins'), catalytic domain"/>
    <property type="match status" value="1"/>
</dbReference>
<dbReference type="KEGG" id="acob:P0Y56_13280"/>
<dbReference type="CDD" id="cd07344">
    <property type="entry name" value="M48_yhfN_like"/>
    <property type="match status" value="1"/>
</dbReference>
<gene>
    <name evidence="2" type="ORF">P0Y56_13280</name>
</gene>
<dbReference type="Pfam" id="PF01863">
    <property type="entry name" value="YgjP-like"/>
    <property type="match status" value="1"/>
</dbReference>
<proteinExistence type="predicted"/>
<dbReference type="Proteomes" id="UP001218362">
    <property type="component" value="Chromosome"/>
</dbReference>
<reference evidence="2" key="1">
    <citation type="submission" date="2023-03" db="EMBL/GenBank/DDBJ databases">
        <title>Andean soil-derived lignocellulolytic bacterial consortium as a source of novel taxa and putative plastic-active enzymes.</title>
        <authorList>
            <person name="Diaz-Garcia L."/>
            <person name="Chuvochina M."/>
            <person name="Feuerriegel G."/>
            <person name="Bunk B."/>
            <person name="Sproer C."/>
            <person name="Streit W.R."/>
            <person name="Rodriguez L.M."/>
            <person name="Overmann J."/>
            <person name="Jimenez D.J."/>
        </authorList>
    </citation>
    <scope>NUCLEOTIDE SEQUENCE</scope>
    <source>
        <strain evidence="2">MAG 26</strain>
    </source>
</reference>
<accession>A0AAJ5X7F4</accession>
<dbReference type="PANTHER" id="PTHR30399">
    <property type="entry name" value="UNCHARACTERIZED PROTEIN YGJP"/>
    <property type="match status" value="1"/>
</dbReference>
<sequence>MIDWLRRSPAEPSITLAGRVVPVNIRRHPTARRMTLRLAPDGSEIRLTLPRWGRTEDGLDFAASRRGWLEAQLAGVPDAAAPQAGGSVFYRGEELALLWDAKAKRRPALTGAGIVLGGPEEGLAARLRRWLEAEAATLMADDLGGYCTLIGRAAPPLRLSRAQRRWGSCANDGTIRLNWRLIQAPDFVRRSVVAHEVAHLAHFDHSPAFHALLGELYEGDITAANRWLKQHGRTLYTRFG</sequence>
<dbReference type="InterPro" id="IPR053136">
    <property type="entry name" value="UTP_pyrophosphatase-like"/>
</dbReference>
<keyword evidence="2" id="KW-0482">Metalloprotease</keyword>
<evidence type="ECO:0000259" key="1">
    <source>
        <dbReference type="Pfam" id="PF01863"/>
    </source>
</evidence>
<evidence type="ECO:0000313" key="3">
    <source>
        <dbReference type="Proteomes" id="UP001218362"/>
    </source>
</evidence>
<evidence type="ECO:0000313" key="2">
    <source>
        <dbReference type="EMBL" id="WEK45992.1"/>
    </source>
</evidence>
<organism evidence="2 3">
    <name type="scientific">Candidatus Andeanibacterium colombiense</name>
    <dbReference type="NCBI Taxonomy" id="3121345"/>
    <lineage>
        <taxon>Bacteria</taxon>
        <taxon>Pseudomonadati</taxon>
        <taxon>Pseudomonadota</taxon>
        <taxon>Alphaproteobacteria</taxon>
        <taxon>Sphingomonadales</taxon>
        <taxon>Sphingomonadaceae</taxon>
        <taxon>Candidatus Andeanibacterium</taxon>
    </lineage>
</organism>